<name>A0ABP1S2I3_9HEXA</name>
<protein>
    <submittedName>
        <fullName evidence="2">Uncharacterized protein</fullName>
    </submittedName>
</protein>
<evidence type="ECO:0000256" key="1">
    <source>
        <dbReference type="SAM" id="MobiDB-lite"/>
    </source>
</evidence>
<accession>A0ABP1S2I3</accession>
<sequence>MKVISSATAAILVIIVISAVLILPTGGSTYSIESKVKRQGSNPQKEALRYLLDHISEYQTEEEFRRFLQSAPKSLHPSLTDMWMHNRQNTRSDDYGKMKRGRRSAELTLA</sequence>
<organism evidence="2 3">
    <name type="scientific">Orchesella dallaii</name>
    <dbReference type="NCBI Taxonomy" id="48710"/>
    <lineage>
        <taxon>Eukaryota</taxon>
        <taxon>Metazoa</taxon>
        <taxon>Ecdysozoa</taxon>
        <taxon>Arthropoda</taxon>
        <taxon>Hexapoda</taxon>
        <taxon>Collembola</taxon>
        <taxon>Entomobryomorpha</taxon>
        <taxon>Entomobryoidea</taxon>
        <taxon>Orchesellidae</taxon>
        <taxon>Orchesellinae</taxon>
        <taxon>Orchesella</taxon>
    </lineage>
</organism>
<dbReference type="EMBL" id="CAXLJM020000148">
    <property type="protein sequence ID" value="CAL8141837.1"/>
    <property type="molecule type" value="Genomic_DNA"/>
</dbReference>
<gene>
    <name evidence="2" type="ORF">ODALV1_LOCUS28872</name>
</gene>
<comment type="caution">
    <text evidence="2">The sequence shown here is derived from an EMBL/GenBank/DDBJ whole genome shotgun (WGS) entry which is preliminary data.</text>
</comment>
<reference evidence="2 3" key="1">
    <citation type="submission" date="2024-08" db="EMBL/GenBank/DDBJ databases">
        <authorList>
            <person name="Cucini C."/>
            <person name="Frati F."/>
        </authorList>
    </citation>
    <scope>NUCLEOTIDE SEQUENCE [LARGE SCALE GENOMIC DNA]</scope>
</reference>
<keyword evidence="3" id="KW-1185">Reference proteome</keyword>
<proteinExistence type="predicted"/>
<evidence type="ECO:0000313" key="3">
    <source>
        <dbReference type="Proteomes" id="UP001642540"/>
    </source>
</evidence>
<evidence type="ECO:0000313" key="2">
    <source>
        <dbReference type="EMBL" id="CAL8141837.1"/>
    </source>
</evidence>
<feature type="region of interest" description="Disordered" evidence="1">
    <location>
        <begin position="80"/>
        <end position="110"/>
    </location>
</feature>
<dbReference type="Proteomes" id="UP001642540">
    <property type="component" value="Unassembled WGS sequence"/>
</dbReference>